<dbReference type="Gene3D" id="3.40.630.10">
    <property type="entry name" value="Zn peptidases"/>
    <property type="match status" value="1"/>
</dbReference>
<keyword evidence="3 16" id="KW-0031">Aminopeptidase</keyword>
<dbReference type="EC" id="3.4.-.-" evidence="14"/>
<keyword evidence="6 14" id="KW-0732">Signal</keyword>
<reference evidence="16" key="1">
    <citation type="journal article" date="2021" name="Nat. Commun.">
        <title>Genetic determinants of endophytism in the Arabidopsis root mycobiome.</title>
        <authorList>
            <person name="Mesny F."/>
            <person name="Miyauchi S."/>
            <person name="Thiergart T."/>
            <person name="Pickel B."/>
            <person name="Atanasova L."/>
            <person name="Karlsson M."/>
            <person name="Huettel B."/>
            <person name="Barry K.W."/>
            <person name="Haridas S."/>
            <person name="Chen C."/>
            <person name="Bauer D."/>
            <person name="Andreopoulos W."/>
            <person name="Pangilinan J."/>
            <person name="LaButti K."/>
            <person name="Riley R."/>
            <person name="Lipzen A."/>
            <person name="Clum A."/>
            <person name="Drula E."/>
            <person name="Henrissat B."/>
            <person name="Kohler A."/>
            <person name="Grigoriev I.V."/>
            <person name="Martin F.M."/>
            <person name="Hacquard S."/>
        </authorList>
    </citation>
    <scope>NUCLEOTIDE SEQUENCE</scope>
    <source>
        <strain evidence="16">MPI-SDFR-AT-0117</strain>
    </source>
</reference>
<evidence type="ECO:0000259" key="15">
    <source>
        <dbReference type="Pfam" id="PF04389"/>
    </source>
</evidence>
<dbReference type="OrthoDB" id="2214at2759"/>
<evidence type="ECO:0000256" key="10">
    <source>
        <dbReference type="ARBA" id="ARBA00023157"/>
    </source>
</evidence>
<dbReference type="GO" id="GO:0004177">
    <property type="term" value="F:aminopeptidase activity"/>
    <property type="evidence" value="ECO:0007669"/>
    <property type="project" value="UniProtKB-KW"/>
</dbReference>
<dbReference type="GO" id="GO:0006508">
    <property type="term" value="P:proteolysis"/>
    <property type="evidence" value="ECO:0007669"/>
    <property type="project" value="UniProtKB-KW"/>
</dbReference>
<keyword evidence="10" id="KW-1015">Disulfide bond</keyword>
<dbReference type="CDD" id="cd03879">
    <property type="entry name" value="M28_AAP"/>
    <property type="match status" value="1"/>
</dbReference>
<proteinExistence type="inferred from homology"/>
<dbReference type="GO" id="GO:0008235">
    <property type="term" value="F:metalloexopeptidase activity"/>
    <property type="evidence" value="ECO:0007669"/>
    <property type="project" value="InterPro"/>
</dbReference>
<comment type="similarity">
    <text evidence="13">Belongs to the peptidase M28 family. M28E subfamily.</text>
</comment>
<evidence type="ECO:0000256" key="13">
    <source>
        <dbReference type="ARBA" id="ARBA00043962"/>
    </source>
</evidence>
<keyword evidence="5 14" id="KW-0479">Metal-binding</keyword>
<evidence type="ECO:0000313" key="16">
    <source>
        <dbReference type="EMBL" id="KAH6668098.1"/>
    </source>
</evidence>
<feature type="domain" description="Peptidase M28" evidence="15">
    <location>
        <begin position="158"/>
        <end position="361"/>
    </location>
</feature>
<comment type="function">
    <text evidence="12">Extracellular aminopeptidase that allows assimilation of proteinaceous substrates.</text>
</comment>
<evidence type="ECO:0000256" key="12">
    <source>
        <dbReference type="ARBA" id="ARBA00043843"/>
    </source>
</evidence>
<dbReference type="GO" id="GO:0046872">
    <property type="term" value="F:metal ion binding"/>
    <property type="evidence" value="ECO:0007669"/>
    <property type="project" value="UniProtKB-KW"/>
</dbReference>
<evidence type="ECO:0000256" key="7">
    <source>
        <dbReference type="ARBA" id="ARBA00022801"/>
    </source>
</evidence>
<evidence type="ECO:0000256" key="1">
    <source>
        <dbReference type="ARBA" id="ARBA00001947"/>
    </source>
</evidence>
<protein>
    <recommendedName>
        <fullName evidence="14">Peptide hydrolase</fullName>
        <ecNumber evidence="14">3.4.-.-</ecNumber>
    </recommendedName>
</protein>
<evidence type="ECO:0000256" key="5">
    <source>
        <dbReference type="ARBA" id="ARBA00022723"/>
    </source>
</evidence>
<dbReference type="Pfam" id="PF04389">
    <property type="entry name" value="Peptidase_M28"/>
    <property type="match status" value="1"/>
</dbReference>
<feature type="chain" id="PRO_5040530819" description="Peptide hydrolase" evidence="14">
    <location>
        <begin position="17"/>
        <end position="374"/>
    </location>
</feature>
<keyword evidence="17" id="KW-1185">Reference proteome</keyword>
<keyword evidence="7 14" id="KW-0378">Hydrolase</keyword>
<gene>
    <name evidence="16" type="ORF">F5X68DRAFT_216693</name>
</gene>
<evidence type="ECO:0000256" key="11">
    <source>
        <dbReference type="ARBA" id="ARBA00023180"/>
    </source>
</evidence>
<evidence type="ECO:0000256" key="14">
    <source>
        <dbReference type="RuleBase" id="RU361240"/>
    </source>
</evidence>
<keyword evidence="11" id="KW-0325">Glycoprotein</keyword>
<organism evidence="16 17">
    <name type="scientific">Plectosphaerella plurivora</name>
    <dbReference type="NCBI Taxonomy" id="936078"/>
    <lineage>
        <taxon>Eukaryota</taxon>
        <taxon>Fungi</taxon>
        <taxon>Dikarya</taxon>
        <taxon>Ascomycota</taxon>
        <taxon>Pezizomycotina</taxon>
        <taxon>Sordariomycetes</taxon>
        <taxon>Hypocreomycetidae</taxon>
        <taxon>Glomerellales</taxon>
        <taxon>Plectosphaerellaceae</taxon>
        <taxon>Plectosphaerella</taxon>
    </lineage>
</organism>
<dbReference type="EMBL" id="JAGSXJ010000034">
    <property type="protein sequence ID" value="KAH6668098.1"/>
    <property type="molecule type" value="Genomic_DNA"/>
</dbReference>
<dbReference type="PANTHER" id="PTHR12147:SF56">
    <property type="entry name" value="AMINOPEPTIDASE YDR415C-RELATED"/>
    <property type="match status" value="1"/>
</dbReference>
<dbReference type="Proteomes" id="UP000770015">
    <property type="component" value="Unassembled WGS sequence"/>
</dbReference>
<name>A0A9P8V2A1_9PEZI</name>
<evidence type="ECO:0000313" key="17">
    <source>
        <dbReference type="Proteomes" id="UP000770015"/>
    </source>
</evidence>
<comment type="subunit">
    <text evidence="2">Monomer.</text>
</comment>
<feature type="signal peptide" evidence="14">
    <location>
        <begin position="1"/>
        <end position="16"/>
    </location>
</feature>
<evidence type="ECO:0000256" key="4">
    <source>
        <dbReference type="ARBA" id="ARBA00022670"/>
    </source>
</evidence>
<sequence length="374" mass="41731">MRYSTLIAALAAGASATAPLQERADKLYTLEFGPGDVRVVTEDEKFKLRDEGAHFFDITEFEDFAPVNARLAANPFPAKVHHKCTVEELQGKIDLKKIEAQLTHYTSFHNRYFNSQYGVDAVDWLYGQIREAIKESGNPLATVRYVRHTAWAQPSLIVSLPGIIRGDTVVIGAHLDSVISNDRGAGRAPGADDNGSGSMMILDNLRVLLSDPRLASGDHRNTLEWHWYGAEESGLLGSQDIFTQYRGLNMAVKAMLNQDMVGYKGRDGIERFGLVNDFTDPSQNEFMKILIDEYTDIPYEETTCGYACSDHASANRNGYPSSFIFETPFGNHNPYIHTPNDTMEHVDFDHILQHGKLAAGFMYELAHFNFAAPV</sequence>
<keyword evidence="8 14" id="KW-0862">Zinc</keyword>
<accession>A0A9P8V2A1</accession>
<evidence type="ECO:0000256" key="3">
    <source>
        <dbReference type="ARBA" id="ARBA00022438"/>
    </source>
</evidence>
<evidence type="ECO:0000256" key="6">
    <source>
        <dbReference type="ARBA" id="ARBA00022729"/>
    </source>
</evidence>
<comment type="cofactor">
    <cofactor evidence="1">
        <name>Zn(2+)</name>
        <dbReference type="ChEBI" id="CHEBI:29105"/>
    </cofactor>
</comment>
<dbReference type="PANTHER" id="PTHR12147">
    <property type="entry name" value="METALLOPEPTIDASE M28 FAMILY MEMBER"/>
    <property type="match status" value="1"/>
</dbReference>
<evidence type="ECO:0000256" key="8">
    <source>
        <dbReference type="ARBA" id="ARBA00022833"/>
    </source>
</evidence>
<dbReference type="InterPro" id="IPR007484">
    <property type="entry name" value="Peptidase_M28"/>
</dbReference>
<keyword evidence="9" id="KW-0865">Zymogen</keyword>
<dbReference type="AlphaFoldDB" id="A0A9P8V2A1"/>
<keyword evidence="4 14" id="KW-0645">Protease</keyword>
<evidence type="ECO:0000256" key="2">
    <source>
        <dbReference type="ARBA" id="ARBA00011245"/>
    </source>
</evidence>
<comment type="caution">
    <text evidence="16">The sequence shown here is derived from an EMBL/GenBank/DDBJ whole genome shotgun (WGS) entry which is preliminary data.</text>
</comment>
<dbReference type="SUPFAM" id="SSF53187">
    <property type="entry name" value="Zn-dependent exopeptidases"/>
    <property type="match status" value="1"/>
</dbReference>
<dbReference type="InterPro" id="IPR045175">
    <property type="entry name" value="M28_fam"/>
</dbReference>
<evidence type="ECO:0000256" key="9">
    <source>
        <dbReference type="ARBA" id="ARBA00023145"/>
    </source>
</evidence>